<feature type="region of interest" description="Disordered" evidence="1">
    <location>
        <begin position="1"/>
        <end position="21"/>
    </location>
</feature>
<dbReference type="Proteomes" id="UP000283090">
    <property type="component" value="Unassembled WGS sequence"/>
</dbReference>
<organism evidence="2 3">
    <name type="scientific">Arthrobotrys flagrans</name>
    <name type="common">Nematode-trapping fungus</name>
    <name type="synonym">Trichothecium flagrans</name>
    <dbReference type="NCBI Taxonomy" id="97331"/>
    <lineage>
        <taxon>Eukaryota</taxon>
        <taxon>Fungi</taxon>
        <taxon>Dikarya</taxon>
        <taxon>Ascomycota</taxon>
        <taxon>Pezizomycotina</taxon>
        <taxon>Orbiliomycetes</taxon>
        <taxon>Orbiliales</taxon>
        <taxon>Orbiliaceae</taxon>
        <taxon>Arthrobotrys</taxon>
    </lineage>
</organism>
<keyword evidence="3" id="KW-1185">Reference proteome</keyword>
<accession>A0A437AEG8</accession>
<evidence type="ECO:0000313" key="3">
    <source>
        <dbReference type="Proteomes" id="UP000283090"/>
    </source>
</evidence>
<dbReference type="RefSeq" id="XP_067495042.1">
    <property type="nucleotide sequence ID" value="XM_067634213.1"/>
</dbReference>
<dbReference type="GeneID" id="93582813"/>
<proteinExistence type="predicted"/>
<evidence type="ECO:0000256" key="1">
    <source>
        <dbReference type="SAM" id="MobiDB-lite"/>
    </source>
</evidence>
<sequence length="246" mass="26689">MSPSFVRFVENNGPSHPKHGELEETFTTECSELLTLFAKKPATYQRMTRLIKILNEKVGTLNTEKEKLIAEEADIPTIGELIPGWVRPHPPPSIVASSERGGGEKPKRRMEQLVEEVRTVAAGRTNFTSPPVAGGPSVQVRATDTLAARGRHAFTSGCEPSVYGARDSGGSQGSNLWVYTPAMTEGDGGSFCRPSESEPVSIIDGYDDRRLRLSFPPLVPAVLLGTYPSAIPPRLMAMTSLRSRGL</sequence>
<dbReference type="EMBL" id="SAEB01000001">
    <property type="protein sequence ID" value="RVD89498.1"/>
    <property type="molecule type" value="Genomic_DNA"/>
</dbReference>
<dbReference type="VEuPathDB" id="FungiDB:DFL_000502"/>
<reference evidence="2 3" key="1">
    <citation type="submission" date="2019-01" db="EMBL/GenBank/DDBJ databases">
        <title>Intercellular communication is required for trap formation in the nematode-trapping fungus Duddingtonia flagrans.</title>
        <authorList>
            <person name="Youssar L."/>
            <person name="Wernet V."/>
            <person name="Hensel N."/>
            <person name="Hildebrandt H.-G."/>
            <person name="Fischer R."/>
        </authorList>
    </citation>
    <scope>NUCLEOTIDE SEQUENCE [LARGE SCALE GENOMIC DNA]</scope>
    <source>
        <strain evidence="2 3">CBS H-5679</strain>
    </source>
</reference>
<dbReference type="OrthoDB" id="5323742at2759"/>
<gene>
    <name evidence="2" type="ORF">DFL_000502</name>
</gene>
<protein>
    <submittedName>
        <fullName evidence="2">Uncharacterized protein</fullName>
    </submittedName>
</protein>
<dbReference type="AlphaFoldDB" id="A0A437AEG8"/>
<evidence type="ECO:0000313" key="2">
    <source>
        <dbReference type="EMBL" id="RVD89498.1"/>
    </source>
</evidence>
<name>A0A437AEG8_ARTFL</name>
<comment type="caution">
    <text evidence="2">The sequence shown here is derived from an EMBL/GenBank/DDBJ whole genome shotgun (WGS) entry which is preliminary data.</text>
</comment>